<dbReference type="InterPro" id="IPR032675">
    <property type="entry name" value="LRR_dom_sf"/>
</dbReference>
<dbReference type="Proteomes" id="UP000799440">
    <property type="component" value="Unassembled WGS sequence"/>
</dbReference>
<dbReference type="Gene3D" id="3.80.10.10">
    <property type="entry name" value="Ribonuclease Inhibitor"/>
    <property type="match status" value="1"/>
</dbReference>
<dbReference type="EMBL" id="MU006565">
    <property type="protein sequence ID" value="KAF2750031.1"/>
    <property type="molecule type" value="Genomic_DNA"/>
</dbReference>
<dbReference type="AlphaFoldDB" id="A0A6A6VLE2"/>
<accession>A0A6A6VLE2</accession>
<name>A0A6A6VLE2_9PLEO</name>
<evidence type="ECO:0000313" key="3">
    <source>
        <dbReference type="Proteomes" id="UP000799440"/>
    </source>
</evidence>
<proteinExistence type="predicted"/>
<feature type="region of interest" description="Disordered" evidence="1">
    <location>
        <begin position="1"/>
        <end position="83"/>
    </location>
</feature>
<keyword evidence="3" id="KW-1185">Reference proteome</keyword>
<gene>
    <name evidence="2" type="ORF">M011DRAFT_484692</name>
</gene>
<sequence length="514" mass="56704">MSLFGPPLSSHLSKRSQDEESDSSASTESANKRLKLLGLSAPAHTSRPSPPLLHKSEARSSSPDSDIGPAPPPAGSPAKGSHVLCPPLPRLDALPVELIGLTQSYLNDEDFWQLRTTSRSLWVKSTIYFEDRRKKVPQSEFMRNVTQSLTQVVVHANTITPVNPLPPGHPHEMKAASSLASLVSRSRSPLLCPLIEELTILHDDDPRSLQGTAAHRQIGCGLVPQNEKSPETFHLWVEIFKNIKMYGTLKVVRISAAYETVLGAMATAGFDEPIVILHLKSGSFDNQSNEKICSSLAGAATLVRGVDLNISPTTFRHNTSAKLMESTNPKSGLVANLTTKRALSQLSHISELVVADVSQHFDFLKSCRLEACLANKVFPALQKLDLCRLYVASQSLISFVRNSPQIERLRLQCVTVFQGNWADVFECVANLRSLKELSLLYLRQKERPPNVPARRPPNTPVTFHGVMVVRTTDSAETKEALDQLATGREPATDAHGYLLLPYNKFRKFRPRIAR</sequence>
<reference evidence="2" key="1">
    <citation type="journal article" date="2020" name="Stud. Mycol.">
        <title>101 Dothideomycetes genomes: a test case for predicting lifestyles and emergence of pathogens.</title>
        <authorList>
            <person name="Haridas S."/>
            <person name="Albert R."/>
            <person name="Binder M."/>
            <person name="Bloem J."/>
            <person name="Labutti K."/>
            <person name="Salamov A."/>
            <person name="Andreopoulos B."/>
            <person name="Baker S."/>
            <person name="Barry K."/>
            <person name="Bills G."/>
            <person name="Bluhm B."/>
            <person name="Cannon C."/>
            <person name="Castanera R."/>
            <person name="Culley D."/>
            <person name="Daum C."/>
            <person name="Ezra D."/>
            <person name="Gonzalez J."/>
            <person name="Henrissat B."/>
            <person name="Kuo A."/>
            <person name="Liang C."/>
            <person name="Lipzen A."/>
            <person name="Lutzoni F."/>
            <person name="Magnuson J."/>
            <person name="Mondo S."/>
            <person name="Nolan M."/>
            <person name="Ohm R."/>
            <person name="Pangilinan J."/>
            <person name="Park H.-J."/>
            <person name="Ramirez L."/>
            <person name="Alfaro M."/>
            <person name="Sun H."/>
            <person name="Tritt A."/>
            <person name="Yoshinaga Y."/>
            <person name="Zwiers L.-H."/>
            <person name="Turgeon B."/>
            <person name="Goodwin S."/>
            <person name="Spatafora J."/>
            <person name="Crous P."/>
            <person name="Grigoriev I."/>
        </authorList>
    </citation>
    <scope>NUCLEOTIDE SEQUENCE</scope>
    <source>
        <strain evidence="2">CBS 119925</strain>
    </source>
</reference>
<protein>
    <submittedName>
        <fullName evidence="2">Uncharacterized protein</fullName>
    </submittedName>
</protein>
<evidence type="ECO:0000313" key="2">
    <source>
        <dbReference type="EMBL" id="KAF2750031.1"/>
    </source>
</evidence>
<organism evidence="2 3">
    <name type="scientific">Sporormia fimetaria CBS 119925</name>
    <dbReference type="NCBI Taxonomy" id="1340428"/>
    <lineage>
        <taxon>Eukaryota</taxon>
        <taxon>Fungi</taxon>
        <taxon>Dikarya</taxon>
        <taxon>Ascomycota</taxon>
        <taxon>Pezizomycotina</taxon>
        <taxon>Dothideomycetes</taxon>
        <taxon>Pleosporomycetidae</taxon>
        <taxon>Pleosporales</taxon>
        <taxon>Sporormiaceae</taxon>
        <taxon>Sporormia</taxon>
    </lineage>
</organism>
<dbReference type="SUPFAM" id="SSF52047">
    <property type="entry name" value="RNI-like"/>
    <property type="match status" value="1"/>
</dbReference>
<evidence type="ECO:0000256" key="1">
    <source>
        <dbReference type="SAM" id="MobiDB-lite"/>
    </source>
</evidence>